<evidence type="ECO:0000313" key="2">
    <source>
        <dbReference type="EMBL" id="SDZ25734.1"/>
    </source>
</evidence>
<keyword evidence="1" id="KW-0732">Signal</keyword>
<gene>
    <name evidence="2" type="ORF">SAMN05421504_111122</name>
</gene>
<reference evidence="2 3" key="1">
    <citation type="submission" date="2016-10" db="EMBL/GenBank/DDBJ databases">
        <authorList>
            <person name="de Groot N.N."/>
        </authorList>
    </citation>
    <scope>NUCLEOTIDE SEQUENCE [LARGE SCALE GENOMIC DNA]</scope>
    <source>
        <strain evidence="2 3">CPCC 202699</strain>
    </source>
</reference>
<dbReference type="AlphaFoldDB" id="A0A1H3RJ04"/>
<evidence type="ECO:0000313" key="3">
    <source>
        <dbReference type="Proteomes" id="UP000199515"/>
    </source>
</evidence>
<organism evidence="2 3">
    <name type="scientific">Amycolatopsis xylanica</name>
    <dbReference type="NCBI Taxonomy" id="589385"/>
    <lineage>
        <taxon>Bacteria</taxon>
        <taxon>Bacillati</taxon>
        <taxon>Actinomycetota</taxon>
        <taxon>Actinomycetes</taxon>
        <taxon>Pseudonocardiales</taxon>
        <taxon>Pseudonocardiaceae</taxon>
        <taxon>Amycolatopsis</taxon>
    </lineage>
</organism>
<protein>
    <submittedName>
        <fullName evidence="2">Uncharacterized protein</fullName>
    </submittedName>
</protein>
<dbReference type="Proteomes" id="UP000199515">
    <property type="component" value="Unassembled WGS sequence"/>
</dbReference>
<evidence type="ECO:0000256" key="1">
    <source>
        <dbReference type="SAM" id="SignalP"/>
    </source>
</evidence>
<dbReference type="EMBL" id="FNON01000011">
    <property type="protein sequence ID" value="SDZ25734.1"/>
    <property type="molecule type" value="Genomic_DNA"/>
</dbReference>
<proteinExistence type="predicted"/>
<feature type="signal peptide" evidence="1">
    <location>
        <begin position="1"/>
        <end position="36"/>
    </location>
</feature>
<name>A0A1H3RJ04_9PSEU</name>
<sequence length="167" mass="18499">MLKRFKGARGRVMRRTLSVLMVFIAAIVATTQPAFAQRGGGNYFYEGIASSIIAPWGDSCDELGDVADWSMRTQVWGNFTGSNLYVDRIDVINETNFSLQFGQYSSQDQGGSFGLPLTGINPNSRATFYPRRWLTGVQMTHWFTVGQYGHVGACYGGGLIPLSFVRF</sequence>
<accession>A0A1H3RJ04</accession>
<keyword evidence="3" id="KW-1185">Reference proteome</keyword>
<feature type="chain" id="PRO_5011782431" evidence="1">
    <location>
        <begin position="37"/>
        <end position="167"/>
    </location>
</feature>
<dbReference type="STRING" id="589385.SAMN05421504_111122"/>